<protein>
    <submittedName>
        <fullName evidence="4">Uncharacterized protein LOC130494537</fullName>
    </submittedName>
</protein>
<dbReference type="Pfam" id="PF23299">
    <property type="entry name" value="DUF7081"/>
    <property type="match status" value="1"/>
</dbReference>
<dbReference type="KEGG" id="rsz:130494537"/>
<reference evidence="3" key="1">
    <citation type="journal article" date="2019" name="Database">
        <title>The radish genome database (RadishGD): an integrated information resource for radish genomics.</title>
        <authorList>
            <person name="Yu H.J."/>
            <person name="Baek S."/>
            <person name="Lee Y.J."/>
            <person name="Cho A."/>
            <person name="Mun J.H."/>
        </authorList>
    </citation>
    <scope>NUCLEOTIDE SEQUENCE [LARGE SCALE GENOMIC DNA]</scope>
    <source>
        <strain evidence="3">cv. WK10039</strain>
    </source>
</reference>
<evidence type="ECO:0000313" key="4">
    <source>
        <dbReference type="RefSeq" id="XP_056846443.1"/>
    </source>
</evidence>
<dbReference type="Proteomes" id="UP000504610">
    <property type="component" value="Chromosome 7"/>
</dbReference>
<proteinExistence type="predicted"/>
<reference evidence="4" key="2">
    <citation type="submission" date="2025-08" db="UniProtKB">
        <authorList>
            <consortium name="RefSeq"/>
        </authorList>
    </citation>
    <scope>IDENTIFICATION</scope>
    <source>
        <tissue evidence="4">Leaf</tissue>
    </source>
</reference>
<feature type="domain" description="DUF7081" evidence="2">
    <location>
        <begin position="58"/>
        <end position="145"/>
    </location>
</feature>
<dbReference type="PANTHER" id="PTHR33345:SF4">
    <property type="entry name" value="MBD DOMAIN-CONTAINING PROTEIN"/>
    <property type="match status" value="1"/>
</dbReference>
<dbReference type="PANTHER" id="PTHR33345">
    <property type="entry name" value="ADAPTER PROTEIN, PUTATIVE-RELATED"/>
    <property type="match status" value="1"/>
</dbReference>
<name>A0A9W3C4N0_RAPSA</name>
<gene>
    <name evidence="4" type="primary">LOC130494537</name>
</gene>
<dbReference type="GeneID" id="130494537"/>
<feature type="region of interest" description="Disordered" evidence="1">
    <location>
        <begin position="1"/>
        <end position="32"/>
    </location>
</feature>
<organism evidence="3 4">
    <name type="scientific">Raphanus sativus</name>
    <name type="common">Radish</name>
    <name type="synonym">Raphanus raphanistrum var. sativus</name>
    <dbReference type="NCBI Taxonomy" id="3726"/>
    <lineage>
        <taxon>Eukaryota</taxon>
        <taxon>Viridiplantae</taxon>
        <taxon>Streptophyta</taxon>
        <taxon>Embryophyta</taxon>
        <taxon>Tracheophyta</taxon>
        <taxon>Spermatophyta</taxon>
        <taxon>Magnoliopsida</taxon>
        <taxon>eudicotyledons</taxon>
        <taxon>Gunneridae</taxon>
        <taxon>Pentapetalae</taxon>
        <taxon>rosids</taxon>
        <taxon>malvids</taxon>
        <taxon>Brassicales</taxon>
        <taxon>Brassicaceae</taxon>
        <taxon>Brassiceae</taxon>
        <taxon>Raphanus</taxon>
    </lineage>
</organism>
<accession>A0A9W3C4N0</accession>
<evidence type="ECO:0000313" key="3">
    <source>
        <dbReference type="Proteomes" id="UP000504610"/>
    </source>
</evidence>
<dbReference type="OrthoDB" id="1670580at2759"/>
<dbReference type="InterPro" id="IPR055508">
    <property type="entry name" value="DUF7081"/>
</dbReference>
<feature type="compositionally biased region" description="Basic and acidic residues" evidence="1">
    <location>
        <begin position="17"/>
        <end position="32"/>
    </location>
</feature>
<dbReference type="RefSeq" id="XP_056846443.1">
    <property type="nucleotide sequence ID" value="XM_056990463.1"/>
</dbReference>
<keyword evidence="3" id="KW-1185">Reference proteome</keyword>
<sequence>MDTDQEMSQNPPPYEHVCADDTNHKFWENDGDDHVKENGNRSSFTPGETDLNQLQAIPPVSYGQGLPFAPVDFPSPSDVWTWRVGRRVSATGFHKDRFLILPDRLKMKNVPKSFASKNTLSRYLATNFPEMDVNAFFASFCWNIPGFVSTC</sequence>
<dbReference type="AlphaFoldDB" id="A0A9W3C4N0"/>
<evidence type="ECO:0000259" key="2">
    <source>
        <dbReference type="Pfam" id="PF23299"/>
    </source>
</evidence>
<evidence type="ECO:0000256" key="1">
    <source>
        <dbReference type="SAM" id="MobiDB-lite"/>
    </source>
</evidence>